<dbReference type="EMBL" id="JADOXO010000183">
    <property type="protein sequence ID" value="KAF9810226.1"/>
    <property type="molecule type" value="Genomic_DNA"/>
</dbReference>
<accession>A0A8H7NZ38</accession>
<comment type="caution">
    <text evidence="1">The sequence shown here is derived from an EMBL/GenBank/DDBJ whole genome shotgun (WGS) entry which is preliminary data.</text>
</comment>
<gene>
    <name evidence="1" type="ORF">IEO21_07068</name>
</gene>
<dbReference type="AlphaFoldDB" id="A0A8H7NZ38"/>
<evidence type="ECO:0000313" key="1">
    <source>
        <dbReference type="EMBL" id="KAF9810226.1"/>
    </source>
</evidence>
<protein>
    <submittedName>
        <fullName evidence="1">Uncharacterized protein</fullName>
    </submittedName>
</protein>
<sequence length="31" mass="3533">MMAVLIPKRTITHPELPFARRWPASSAELGR</sequence>
<organism evidence="1 2">
    <name type="scientific">Rhodonia placenta</name>
    <dbReference type="NCBI Taxonomy" id="104341"/>
    <lineage>
        <taxon>Eukaryota</taxon>
        <taxon>Fungi</taxon>
        <taxon>Dikarya</taxon>
        <taxon>Basidiomycota</taxon>
        <taxon>Agaricomycotina</taxon>
        <taxon>Agaricomycetes</taxon>
        <taxon>Polyporales</taxon>
        <taxon>Adustoporiaceae</taxon>
        <taxon>Rhodonia</taxon>
    </lineage>
</organism>
<name>A0A8H7NZ38_9APHY</name>
<dbReference type="Proteomes" id="UP000639403">
    <property type="component" value="Unassembled WGS sequence"/>
</dbReference>
<evidence type="ECO:0000313" key="2">
    <source>
        <dbReference type="Proteomes" id="UP000639403"/>
    </source>
</evidence>
<proteinExistence type="predicted"/>
<reference evidence="1" key="1">
    <citation type="submission" date="2020-11" db="EMBL/GenBank/DDBJ databases">
        <authorList>
            <person name="Koelle M."/>
            <person name="Horta M.A.C."/>
            <person name="Nowrousian M."/>
            <person name="Ohm R.A."/>
            <person name="Benz P."/>
            <person name="Pilgard A."/>
        </authorList>
    </citation>
    <scope>NUCLEOTIDE SEQUENCE</scope>
    <source>
        <strain evidence="1">FPRL280</strain>
    </source>
</reference>
<reference evidence="1" key="2">
    <citation type="journal article" name="Front. Microbiol.">
        <title>Degradative Capacity of Two Strains of Rhodonia placenta: From Phenotype to Genotype.</title>
        <authorList>
            <person name="Kolle M."/>
            <person name="Horta M.A.C."/>
            <person name="Nowrousian M."/>
            <person name="Ohm R.A."/>
            <person name="Benz J.P."/>
            <person name="Pilgard A."/>
        </authorList>
    </citation>
    <scope>NUCLEOTIDE SEQUENCE</scope>
    <source>
        <strain evidence="1">FPRL280</strain>
    </source>
</reference>